<name>A0ABW6QPJ0_9NOCA</name>
<dbReference type="InterPro" id="IPR036518">
    <property type="entry name" value="CobE/GbiG_C_sf"/>
</dbReference>
<organism evidence="2 3">
    <name type="scientific">Nocardia suismassiliense</name>
    <dbReference type="NCBI Taxonomy" id="2077092"/>
    <lineage>
        <taxon>Bacteria</taxon>
        <taxon>Bacillati</taxon>
        <taxon>Actinomycetota</taxon>
        <taxon>Actinomycetes</taxon>
        <taxon>Mycobacteriales</taxon>
        <taxon>Nocardiaceae</taxon>
        <taxon>Nocardia</taxon>
    </lineage>
</organism>
<comment type="caution">
    <text evidence="2">The sequence shown here is derived from an EMBL/GenBank/DDBJ whole genome shotgun (WGS) entry which is preliminary data.</text>
</comment>
<evidence type="ECO:0000313" key="2">
    <source>
        <dbReference type="EMBL" id="MFF3223141.1"/>
    </source>
</evidence>
<keyword evidence="3" id="KW-1185">Reference proteome</keyword>
<dbReference type="Gene3D" id="3.30.420.180">
    <property type="entry name" value="CobE/GbiG C-terminal domain"/>
    <property type="match status" value="1"/>
</dbReference>
<dbReference type="PANTHER" id="PTHR37477:SF1">
    <property type="entry name" value="COBALT-PRECORRIN-5A HYDROLASE"/>
    <property type="match status" value="1"/>
</dbReference>
<gene>
    <name evidence="2" type="ORF">ACFYV7_10115</name>
</gene>
<feature type="domain" description="CobE/GbiG C-terminal" evidence="1">
    <location>
        <begin position="4"/>
        <end position="116"/>
    </location>
</feature>
<accession>A0ABW6QPJ0</accession>
<protein>
    <submittedName>
        <fullName evidence="2">Cobalamin biosynthesis protein</fullName>
    </submittedName>
</protein>
<reference evidence="2 3" key="1">
    <citation type="submission" date="2024-10" db="EMBL/GenBank/DDBJ databases">
        <title>The Natural Products Discovery Center: Release of the First 8490 Sequenced Strains for Exploring Actinobacteria Biosynthetic Diversity.</title>
        <authorList>
            <person name="Kalkreuter E."/>
            <person name="Kautsar S.A."/>
            <person name="Yang D."/>
            <person name="Bader C.D."/>
            <person name="Teijaro C.N."/>
            <person name="Fluegel L."/>
            <person name="Davis C.M."/>
            <person name="Simpson J.R."/>
            <person name="Lauterbach L."/>
            <person name="Steele A.D."/>
            <person name="Gui C."/>
            <person name="Meng S."/>
            <person name="Li G."/>
            <person name="Viehrig K."/>
            <person name="Ye F."/>
            <person name="Su P."/>
            <person name="Kiefer A.F."/>
            <person name="Nichols A."/>
            <person name="Cepeda A.J."/>
            <person name="Yan W."/>
            <person name="Fan B."/>
            <person name="Jiang Y."/>
            <person name="Adhikari A."/>
            <person name="Zheng C.-J."/>
            <person name="Schuster L."/>
            <person name="Cowan T.M."/>
            <person name="Smanski M.J."/>
            <person name="Chevrette M.G."/>
            <person name="De Carvalho L.P.S."/>
            <person name="Shen B."/>
        </authorList>
    </citation>
    <scope>NUCLEOTIDE SEQUENCE [LARGE SCALE GENOMIC DNA]</scope>
    <source>
        <strain evidence="2 3">NPDC003040</strain>
    </source>
</reference>
<evidence type="ECO:0000313" key="3">
    <source>
        <dbReference type="Proteomes" id="UP001601948"/>
    </source>
</evidence>
<dbReference type="PANTHER" id="PTHR37477">
    <property type="entry name" value="COBALT-PRECORRIN-5A HYDROLASE"/>
    <property type="match status" value="1"/>
</dbReference>
<dbReference type="InterPro" id="IPR052553">
    <property type="entry name" value="CbiG_hydrolase"/>
</dbReference>
<sequence>MAELAVGLGLRSGTPADSIVAAVREVLGDNVISCLATIDRRMGEPGLCDAAAELGVTVQGYAAVELAEVPAPNPDARTAAAVGTGSVAEAAAILAAGHGTLVITKRIVAGVTIAAAQRAPG</sequence>
<dbReference type="EMBL" id="JBIAPI010000002">
    <property type="protein sequence ID" value="MFF3223141.1"/>
    <property type="molecule type" value="Genomic_DNA"/>
</dbReference>
<evidence type="ECO:0000259" key="1">
    <source>
        <dbReference type="Pfam" id="PF01890"/>
    </source>
</evidence>
<dbReference type="InterPro" id="IPR002750">
    <property type="entry name" value="CobE/GbiG_C"/>
</dbReference>
<dbReference type="SUPFAM" id="SSF159664">
    <property type="entry name" value="CobE/GbiG C-terminal domain-like"/>
    <property type="match status" value="1"/>
</dbReference>
<dbReference type="Pfam" id="PF01890">
    <property type="entry name" value="CbiG_C"/>
    <property type="match status" value="1"/>
</dbReference>
<dbReference type="Proteomes" id="UP001601948">
    <property type="component" value="Unassembled WGS sequence"/>
</dbReference>
<dbReference type="RefSeq" id="WP_387716160.1">
    <property type="nucleotide sequence ID" value="NZ_JBIAPI010000002.1"/>
</dbReference>
<proteinExistence type="predicted"/>